<keyword evidence="3" id="KW-0862">Zinc</keyword>
<dbReference type="InterPro" id="IPR036236">
    <property type="entry name" value="Znf_C2H2_sf"/>
</dbReference>
<keyword evidence="2 4" id="KW-0863">Zinc-finger</keyword>
<reference evidence="6 7" key="1">
    <citation type="submission" date="2024-05" db="EMBL/GenBank/DDBJ databases">
        <authorList>
            <person name="Wallberg A."/>
        </authorList>
    </citation>
    <scope>NUCLEOTIDE SEQUENCE [LARGE SCALE GENOMIC DNA]</scope>
</reference>
<dbReference type="GO" id="GO:0000978">
    <property type="term" value="F:RNA polymerase II cis-regulatory region sequence-specific DNA binding"/>
    <property type="evidence" value="ECO:0007669"/>
    <property type="project" value="TreeGrafter"/>
</dbReference>
<feature type="domain" description="C2H2-type" evidence="5">
    <location>
        <begin position="44"/>
        <end position="71"/>
    </location>
</feature>
<dbReference type="PROSITE" id="PS50157">
    <property type="entry name" value="ZINC_FINGER_C2H2_2"/>
    <property type="match status" value="2"/>
</dbReference>
<dbReference type="PANTHER" id="PTHR23235">
    <property type="entry name" value="KRUEPPEL-LIKE TRANSCRIPTION FACTOR"/>
    <property type="match status" value="1"/>
</dbReference>
<evidence type="ECO:0000256" key="2">
    <source>
        <dbReference type="ARBA" id="ARBA00022771"/>
    </source>
</evidence>
<feature type="domain" description="C2H2-type" evidence="5">
    <location>
        <begin position="16"/>
        <end position="43"/>
    </location>
</feature>
<dbReference type="GO" id="GO:0000981">
    <property type="term" value="F:DNA-binding transcription factor activity, RNA polymerase II-specific"/>
    <property type="evidence" value="ECO:0007669"/>
    <property type="project" value="TreeGrafter"/>
</dbReference>
<evidence type="ECO:0000313" key="6">
    <source>
        <dbReference type="EMBL" id="CAL4123042.1"/>
    </source>
</evidence>
<gene>
    <name evidence="6" type="ORF">MNOR_LOCUS23739</name>
</gene>
<protein>
    <recommendedName>
        <fullName evidence="5">C2H2-type domain-containing protein</fullName>
    </recommendedName>
</protein>
<name>A0AAV2RCZ8_MEGNR</name>
<dbReference type="FunFam" id="3.30.160.60:FF:000446">
    <property type="entry name" value="Zinc finger protein"/>
    <property type="match status" value="1"/>
</dbReference>
<dbReference type="Proteomes" id="UP001497623">
    <property type="component" value="Unassembled WGS sequence"/>
</dbReference>
<proteinExistence type="predicted"/>
<evidence type="ECO:0000256" key="3">
    <source>
        <dbReference type="ARBA" id="ARBA00022833"/>
    </source>
</evidence>
<organism evidence="6 7">
    <name type="scientific">Meganyctiphanes norvegica</name>
    <name type="common">Northern krill</name>
    <name type="synonym">Thysanopoda norvegica</name>
    <dbReference type="NCBI Taxonomy" id="48144"/>
    <lineage>
        <taxon>Eukaryota</taxon>
        <taxon>Metazoa</taxon>
        <taxon>Ecdysozoa</taxon>
        <taxon>Arthropoda</taxon>
        <taxon>Crustacea</taxon>
        <taxon>Multicrustacea</taxon>
        <taxon>Malacostraca</taxon>
        <taxon>Eumalacostraca</taxon>
        <taxon>Eucarida</taxon>
        <taxon>Euphausiacea</taxon>
        <taxon>Euphausiidae</taxon>
        <taxon>Meganyctiphanes</taxon>
    </lineage>
</organism>
<keyword evidence="7" id="KW-1185">Reference proteome</keyword>
<accession>A0AAV2RCZ8</accession>
<evidence type="ECO:0000256" key="1">
    <source>
        <dbReference type="ARBA" id="ARBA00022723"/>
    </source>
</evidence>
<evidence type="ECO:0000259" key="5">
    <source>
        <dbReference type="PROSITE" id="PS50157"/>
    </source>
</evidence>
<evidence type="ECO:0000256" key="4">
    <source>
        <dbReference type="PROSITE-ProRule" id="PRU00042"/>
    </source>
</evidence>
<comment type="caution">
    <text evidence="6">The sequence shown here is derived from an EMBL/GenBank/DDBJ whole genome shotgun (WGS) entry which is preliminary data.</text>
</comment>
<dbReference type="GO" id="GO:0008270">
    <property type="term" value="F:zinc ion binding"/>
    <property type="evidence" value="ECO:0007669"/>
    <property type="project" value="UniProtKB-KW"/>
</dbReference>
<dbReference type="EMBL" id="CAXKWB010021208">
    <property type="protein sequence ID" value="CAL4123042.1"/>
    <property type="molecule type" value="Genomic_DNA"/>
</dbReference>
<dbReference type="InterPro" id="IPR013087">
    <property type="entry name" value="Znf_C2H2_type"/>
</dbReference>
<dbReference type="AlphaFoldDB" id="A0AAV2RCZ8"/>
<dbReference type="GO" id="GO:0005634">
    <property type="term" value="C:nucleus"/>
    <property type="evidence" value="ECO:0007669"/>
    <property type="project" value="UniProtKB-ARBA"/>
</dbReference>
<keyword evidence="1" id="KW-0479">Metal-binding</keyword>
<evidence type="ECO:0000313" key="7">
    <source>
        <dbReference type="Proteomes" id="UP001497623"/>
    </source>
</evidence>
<sequence length="99" mass="11992">MLSTNHVRTHMGERPYQCTRCNETFFNKTYFYQYLRTHTEKQPYQCSHCDKAFSQMKYYKPFENTHQGETMSINSAIIKGIFTQMYFEKTFENTQLVEI</sequence>
<dbReference type="PANTHER" id="PTHR23235:SF140">
    <property type="entry name" value="ZINC FINGER PROTEIN 300 ISOFORM X1"/>
    <property type="match status" value="1"/>
</dbReference>
<dbReference type="SUPFAM" id="SSF57667">
    <property type="entry name" value="beta-beta-alpha zinc fingers"/>
    <property type="match status" value="1"/>
</dbReference>
<dbReference type="Gene3D" id="3.30.160.60">
    <property type="entry name" value="Classic Zinc Finger"/>
    <property type="match status" value="2"/>
</dbReference>